<evidence type="ECO:0000313" key="1">
    <source>
        <dbReference type="EMBL" id="SMG22243.1"/>
    </source>
</evidence>
<dbReference type="AlphaFoldDB" id="A0A1X7J5R6"/>
<organism evidence="1 2">
    <name type="scientific">Marivirga sericea</name>
    <dbReference type="NCBI Taxonomy" id="1028"/>
    <lineage>
        <taxon>Bacteria</taxon>
        <taxon>Pseudomonadati</taxon>
        <taxon>Bacteroidota</taxon>
        <taxon>Cytophagia</taxon>
        <taxon>Cytophagales</taxon>
        <taxon>Marivirgaceae</taxon>
        <taxon>Marivirga</taxon>
    </lineage>
</organism>
<evidence type="ECO:0000313" key="2">
    <source>
        <dbReference type="Proteomes" id="UP000193804"/>
    </source>
</evidence>
<sequence>MITGPAILLAFFFASCEESIEIEGDLVPGGNNTEIRYLEIPLDMNHTAYDSLLISTNVAQGASGQIFVGHQNSSEIGEVSAEAYFGALLNTDFVRDSLPQNATVVQTRLKLGLNYYHGDGFDKPQNFIVSQLDDTLAISGRLYTIYDEIAAGNRISLDEEISVNPTDTIPDYVQLSNIFGRNLLNLVKNEDLSPVEIYNTLRGFKIETEAENNNLQAISLASGESFIEIIYESPLLDSLKSVTFNISGSSFTNVDYTPSALVPSDYSGKKSFDLSDPSKAYYNGLIGISPRIDLQNYLNFIDTVQFLQINKAELVIGSEAFAVTENASTQLRPANSIIPYILTDDGNVAKQGEDFWALQANFNPNGAPANPTQATSPISLAYDNNKKEIKGDISFFLQEIYNNPDLWEEEYDFMFTGQFIRRNETPFNEIPKINIGNFDNFLVDKENIKLKIYYTTFK</sequence>
<accession>A0A1X7J5R6</accession>
<proteinExistence type="predicted"/>
<protein>
    <recommendedName>
        <fullName evidence="3">DUF4270 domain-containing protein</fullName>
    </recommendedName>
</protein>
<keyword evidence="2" id="KW-1185">Reference proteome</keyword>
<dbReference type="EMBL" id="FXAW01000002">
    <property type="protein sequence ID" value="SMG22243.1"/>
    <property type="molecule type" value="Genomic_DNA"/>
</dbReference>
<name>A0A1X7J5R6_9BACT</name>
<reference evidence="2" key="1">
    <citation type="submission" date="2017-04" db="EMBL/GenBank/DDBJ databases">
        <authorList>
            <person name="Varghese N."/>
            <person name="Submissions S."/>
        </authorList>
    </citation>
    <scope>NUCLEOTIDE SEQUENCE [LARGE SCALE GENOMIC DNA]</scope>
    <source>
        <strain evidence="2">DSM 4125</strain>
    </source>
</reference>
<dbReference type="Proteomes" id="UP000193804">
    <property type="component" value="Unassembled WGS sequence"/>
</dbReference>
<dbReference type="STRING" id="1028.SAMN05661096_01273"/>
<evidence type="ECO:0008006" key="3">
    <source>
        <dbReference type="Google" id="ProtNLM"/>
    </source>
</evidence>
<gene>
    <name evidence="1" type="ORF">SAMN05661096_01273</name>
</gene>